<keyword evidence="8" id="KW-0808">Transferase</keyword>
<keyword evidence="21" id="KW-1133">Transmembrane helix</keyword>
<evidence type="ECO:0000313" key="25">
    <source>
        <dbReference type="EMBL" id="MDR5651410.1"/>
    </source>
</evidence>
<dbReference type="InterPro" id="IPR035965">
    <property type="entry name" value="PAS-like_dom_sf"/>
</dbReference>
<dbReference type="Gene3D" id="1.10.287.130">
    <property type="match status" value="1"/>
</dbReference>
<dbReference type="Pfam" id="PF00512">
    <property type="entry name" value="HisKA"/>
    <property type="match status" value="1"/>
</dbReference>
<evidence type="ECO:0000256" key="10">
    <source>
        <dbReference type="ARBA" id="ARBA00022777"/>
    </source>
</evidence>
<comment type="subcellular location">
    <subcellularLocation>
        <location evidence="4">Cell membrane</location>
        <topology evidence="4">Multi-pass membrane protein</topology>
    </subcellularLocation>
</comment>
<dbReference type="InterPro" id="IPR003661">
    <property type="entry name" value="HisK_dim/P_dom"/>
</dbReference>
<dbReference type="Gene3D" id="3.30.565.10">
    <property type="entry name" value="Histidine kinase-like ATPase, C-terminal domain"/>
    <property type="match status" value="1"/>
</dbReference>
<dbReference type="InterPro" id="IPR003594">
    <property type="entry name" value="HATPase_dom"/>
</dbReference>
<sequence length="612" mass="65440">MVTLALVLICLSALFLILVAGTYRARIASEQERASMQINSLLQAALENAMLKRDLPGLHAIIDDLGRDPNIVAVRILNPDLETRFASDPALEGTVLDLPEIRLALESRKPQAISLQDSGVERSINPVLNQDPCQVCHGPMADHPVNGLLVVDYATGALDAEARQTVLALASLGLAVIGATLLASWLVLRRTVVAPLRLLEQGTERLAAGDLAHRIAVQGADEPARLADSFNQMAGRLDQTVQRLDAAGRILQALIDAIPDGIRVIGPDHRVLQANAAFARHAGLRHDQIIGHPCHLTSHHRDTPCPETLVLCPLVEARAARLPLTCRQMHQGPAGERHVEVAAAPIAWPGPDGTTIPAVVESIRDLDLQAKLSQEQRLSELGLLAAGLAHEIHNPLSSISLLLEAAEADLAAGRAPEATQRLRSAETEVQRTLKMTNSLLSLCMPPATEAVLLDIDRIVPEALSILTFQARQTGCTLQVDIAPGLRLLGSDSDLRMLVTNLALNAFHAMPKGGTVQVRGWRDGADVALSIADQGIGIAPEDQSRIFLPFWTRRADGSPGRGLGLSIVQAIVTRWGGRIAVQSQVGVGTTFIVHWPDPDAVDARSPSAQAIAP</sequence>
<dbReference type="SUPFAM" id="SSF47384">
    <property type="entry name" value="Homodimeric domain of signal transducing histidine kinase"/>
    <property type="match status" value="1"/>
</dbReference>
<evidence type="ECO:0000256" key="11">
    <source>
        <dbReference type="ARBA" id="ARBA00022801"/>
    </source>
</evidence>
<dbReference type="InterPro" id="IPR036097">
    <property type="entry name" value="HisK_dim/P_sf"/>
</dbReference>
<dbReference type="InterPro" id="IPR050980">
    <property type="entry name" value="2C_sensor_his_kinase"/>
</dbReference>
<evidence type="ECO:0000256" key="19">
    <source>
        <dbReference type="ARBA" id="ARBA00040454"/>
    </source>
</evidence>
<dbReference type="InterPro" id="IPR000014">
    <property type="entry name" value="PAS"/>
</dbReference>
<evidence type="ECO:0000259" key="23">
    <source>
        <dbReference type="PROSITE" id="PS50112"/>
    </source>
</evidence>
<evidence type="ECO:0000256" key="5">
    <source>
        <dbReference type="ARBA" id="ARBA00012438"/>
    </source>
</evidence>
<keyword evidence="11" id="KW-0378">Hydrolase</keyword>
<evidence type="ECO:0000256" key="6">
    <source>
        <dbReference type="ARBA" id="ARBA00022475"/>
    </source>
</evidence>
<feature type="transmembrane region" description="Helical" evidence="21">
    <location>
        <begin position="166"/>
        <end position="188"/>
    </location>
</feature>
<dbReference type="Pfam" id="PF00672">
    <property type="entry name" value="HAMP"/>
    <property type="match status" value="1"/>
</dbReference>
<keyword evidence="13" id="KW-0460">Magnesium</keyword>
<keyword evidence="15" id="KW-0902">Two-component regulatory system</keyword>
<dbReference type="SMART" id="SM00387">
    <property type="entry name" value="HATPase_c"/>
    <property type="match status" value="1"/>
</dbReference>
<dbReference type="PROSITE" id="PS50885">
    <property type="entry name" value="HAMP"/>
    <property type="match status" value="1"/>
</dbReference>
<evidence type="ECO:0000256" key="18">
    <source>
        <dbReference type="ARBA" id="ARBA00023211"/>
    </source>
</evidence>
<evidence type="ECO:0000256" key="17">
    <source>
        <dbReference type="ARBA" id="ARBA00023026"/>
    </source>
</evidence>
<dbReference type="Gene3D" id="3.30.450.20">
    <property type="entry name" value="PAS domain"/>
    <property type="match status" value="1"/>
</dbReference>
<dbReference type="InterPro" id="IPR004358">
    <property type="entry name" value="Sig_transdc_His_kin-like_C"/>
</dbReference>
<organism evidence="25 26">
    <name type="scientific">Ruixingdingia sedimenti</name>
    <dbReference type="NCBI Taxonomy" id="3073604"/>
    <lineage>
        <taxon>Bacteria</taxon>
        <taxon>Pseudomonadati</taxon>
        <taxon>Pseudomonadota</taxon>
        <taxon>Alphaproteobacteria</taxon>
        <taxon>Rhodobacterales</taxon>
        <taxon>Paracoccaceae</taxon>
        <taxon>Ruixingdingia</taxon>
    </lineage>
</organism>
<dbReference type="EC" id="2.7.13.3" evidence="5"/>
<keyword evidence="12 25" id="KW-0067">ATP-binding</keyword>
<evidence type="ECO:0000256" key="8">
    <source>
        <dbReference type="ARBA" id="ARBA00022679"/>
    </source>
</evidence>
<evidence type="ECO:0000256" key="3">
    <source>
        <dbReference type="ARBA" id="ARBA00001946"/>
    </source>
</evidence>
<keyword evidence="7" id="KW-0597">Phosphoprotein</keyword>
<evidence type="ECO:0000256" key="2">
    <source>
        <dbReference type="ARBA" id="ARBA00001936"/>
    </source>
</evidence>
<evidence type="ECO:0000256" key="12">
    <source>
        <dbReference type="ARBA" id="ARBA00022840"/>
    </source>
</evidence>
<keyword evidence="18" id="KW-0464">Manganese</keyword>
<dbReference type="PROSITE" id="PS50112">
    <property type="entry name" value="PAS"/>
    <property type="match status" value="1"/>
</dbReference>
<keyword evidence="26" id="KW-1185">Reference proteome</keyword>
<evidence type="ECO:0000256" key="14">
    <source>
        <dbReference type="ARBA" id="ARBA00022912"/>
    </source>
</evidence>
<keyword evidence="16" id="KW-0346">Stress response</keyword>
<dbReference type="EMBL" id="JAVKPH010000002">
    <property type="protein sequence ID" value="MDR5651410.1"/>
    <property type="molecule type" value="Genomic_DNA"/>
</dbReference>
<keyword evidence="21" id="KW-0472">Membrane</keyword>
<protein>
    <recommendedName>
        <fullName evidence="19">Signal transduction histidine-protein kinase/phosphatase MprB</fullName>
        <ecNumber evidence="5">2.7.13.3</ecNumber>
    </recommendedName>
    <alternativeName>
        <fullName evidence="20">Mycobacterial persistence regulator B</fullName>
    </alternativeName>
</protein>
<dbReference type="RefSeq" id="WP_310455560.1">
    <property type="nucleotide sequence ID" value="NZ_JAVKPH010000002.1"/>
</dbReference>
<evidence type="ECO:0000256" key="20">
    <source>
        <dbReference type="ARBA" id="ARBA00041776"/>
    </source>
</evidence>
<dbReference type="PROSITE" id="PS50109">
    <property type="entry name" value="HIS_KIN"/>
    <property type="match status" value="1"/>
</dbReference>
<dbReference type="SMART" id="SM00388">
    <property type="entry name" value="HisKA"/>
    <property type="match status" value="1"/>
</dbReference>
<keyword evidence="14" id="KW-0904">Protein phosphatase</keyword>
<dbReference type="CDD" id="cd00082">
    <property type="entry name" value="HisKA"/>
    <property type="match status" value="1"/>
</dbReference>
<evidence type="ECO:0000256" key="7">
    <source>
        <dbReference type="ARBA" id="ARBA00022553"/>
    </source>
</evidence>
<proteinExistence type="predicted"/>
<dbReference type="GO" id="GO:0005524">
    <property type="term" value="F:ATP binding"/>
    <property type="evidence" value="ECO:0007669"/>
    <property type="project" value="UniProtKB-KW"/>
</dbReference>
<dbReference type="SUPFAM" id="SSF55785">
    <property type="entry name" value="PYP-like sensor domain (PAS domain)"/>
    <property type="match status" value="1"/>
</dbReference>
<comment type="cofactor">
    <cofactor evidence="2">
        <name>Mn(2+)</name>
        <dbReference type="ChEBI" id="CHEBI:29035"/>
    </cofactor>
</comment>
<evidence type="ECO:0000259" key="24">
    <source>
        <dbReference type="PROSITE" id="PS50885"/>
    </source>
</evidence>
<keyword evidence="6" id="KW-1003">Cell membrane</keyword>
<dbReference type="SMART" id="SM00091">
    <property type="entry name" value="PAS"/>
    <property type="match status" value="1"/>
</dbReference>
<dbReference type="CDD" id="cd00130">
    <property type="entry name" value="PAS"/>
    <property type="match status" value="1"/>
</dbReference>
<evidence type="ECO:0000256" key="13">
    <source>
        <dbReference type="ARBA" id="ARBA00022842"/>
    </source>
</evidence>
<keyword evidence="10" id="KW-0418">Kinase</keyword>
<feature type="domain" description="Histidine kinase" evidence="22">
    <location>
        <begin position="387"/>
        <end position="598"/>
    </location>
</feature>
<feature type="domain" description="PAS" evidence="23">
    <location>
        <begin position="247"/>
        <end position="291"/>
    </location>
</feature>
<comment type="caution">
    <text evidence="25">The sequence shown here is derived from an EMBL/GenBank/DDBJ whole genome shotgun (WGS) entry which is preliminary data.</text>
</comment>
<dbReference type="SUPFAM" id="SSF158472">
    <property type="entry name" value="HAMP domain-like"/>
    <property type="match status" value="1"/>
</dbReference>
<dbReference type="PANTHER" id="PTHR44936">
    <property type="entry name" value="SENSOR PROTEIN CREC"/>
    <property type="match status" value="1"/>
</dbReference>
<evidence type="ECO:0000259" key="22">
    <source>
        <dbReference type="PROSITE" id="PS50109"/>
    </source>
</evidence>
<gene>
    <name evidence="25" type="ORF">RGD00_02245</name>
</gene>
<comment type="catalytic activity">
    <reaction evidence="1">
        <text>ATP + protein L-histidine = ADP + protein N-phospho-L-histidine.</text>
        <dbReference type="EC" id="2.7.13.3"/>
    </reaction>
</comment>
<dbReference type="Pfam" id="PF08448">
    <property type="entry name" value="PAS_4"/>
    <property type="match status" value="1"/>
</dbReference>
<keyword evidence="17" id="KW-0843">Virulence</keyword>
<evidence type="ECO:0000256" key="4">
    <source>
        <dbReference type="ARBA" id="ARBA00004651"/>
    </source>
</evidence>
<dbReference type="SMART" id="SM00304">
    <property type="entry name" value="HAMP"/>
    <property type="match status" value="1"/>
</dbReference>
<dbReference type="PANTHER" id="PTHR44936:SF9">
    <property type="entry name" value="SENSOR PROTEIN CREC"/>
    <property type="match status" value="1"/>
</dbReference>
<dbReference type="SUPFAM" id="SSF55874">
    <property type="entry name" value="ATPase domain of HSP90 chaperone/DNA topoisomerase II/histidine kinase"/>
    <property type="match status" value="1"/>
</dbReference>
<dbReference type="Gene3D" id="3.30.450.290">
    <property type="match status" value="1"/>
</dbReference>
<evidence type="ECO:0000256" key="9">
    <source>
        <dbReference type="ARBA" id="ARBA00022741"/>
    </source>
</evidence>
<evidence type="ECO:0000256" key="16">
    <source>
        <dbReference type="ARBA" id="ARBA00023016"/>
    </source>
</evidence>
<dbReference type="InterPro" id="IPR005467">
    <property type="entry name" value="His_kinase_dom"/>
</dbReference>
<reference evidence="25 26" key="1">
    <citation type="submission" date="2023-09" db="EMBL/GenBank/DDBJ databases">
        <title>Xinfangfangia sedmenti sp. nov., isolated the sedment.</title>
        <authorList>
            <person name="Xu L."/>
        </authorList>
    </citation>
    <scope>NUCLEOTIDE SEQUENCE [LARGE SCALE GENOMIC DNA]</scope>
    <source>
        <strain evidence="25 26">LG-4</strain>
    </source>
</reference>
<keyword evidence="21" id="KW-0812">Transmembrane</keyword>
<evidence type="ECO:0000256" key="15">
    <source>
        <dbReference type="ARBA" id="ARBA00023012"/>
    </source>
</evidence>
<accession>A0ABU1F3F3</accession>
<evidence type="ECO:0000313" key="26">
    <source>
        <dbReference type="Proteomes" id="UP001247754"/>
    </source>
</evidence>
<dbReference type="Proteomes" id="UP001247754">
    <property type="component" value="Unassembled WGS sequence"/>
</dbReference>
<dbReference type="CDD" id="cd06225">
    <property type="entry name" value="HAMP"/>
    <property type="match status" value="1"/>
</dbReference>
<dbReference type="InterPro" id="IPR013656">
    <property type="entry name" value="PAS_4"/>
</dbReference>
<dbReference type="Pfam" id="PF02518">
    <property type="entry name" value="HATPase_c"/>
    <property type="match status" value="1"/>
</dbReference>
<keyword evidence="9" id="KW-0547">Nucleotide-binding</keyword>
<feature type="domain" description="HAMP" evidence="24">
    <location>
        <begin position="190"/>
        <end position="242"/>
    </location>
</feature>
<evidence type="ECO:0000256" key="1">
    <source>
        <dbReference type="ARBA" id="ARBA00000085"/>
    </source>
</evidence>
<dbReference type="InterPro" id="IPR003660">
    <property type="entry name" value="HAMP_dom"/>
</dbReference>
<name>A0ABU1F3F3_9RHOB</name>
<comment type="cofactor">
    <cofactor evidence="3">
        <name>Mg(2+)</name>
        <dbReference type="ChEBI" id="CHEBI:18420"/>
    </cofactor>
</comment>
<dbReference type="PRINTS" id="PR00344">
    <property type="entry name" value="BCTRLSENSOR"/>
</dbReference>
<dbReference type="InterPro" id="IPR036890">
    <property type="entry name" value="HATPase_C_sf"/>
</dbReference>
<evidence type="ECO:0000256" key="21">
    <source>
        <dbReference type="SAM" id="Phobius"/>
    </source>
</evidence>
<dbReference type="Gene3D" id="6.10.340.10">
    <property type="match status" value="1"/>
</dbReference>